<evidence type="ECO:0000313" key="3">
    <source>
        <dbReference type="Proteomes" id="UP000625711"/>
    </source>
</evidence>
<name>A0A834I6D6_RHYFE</name>
<sequence length="118" mass="13464">MANDDLMEDSWPNSRRAGSVAGLAPAFDAIIRKQGSSKYVIKQQMFVDPCVCVLFKFEPVYITSKFVQATTNQRHAEEDSFHRKPNMRQNQLKPNEENRLKPENCLIYGHGDESICAD</sequence>
<organism evidence="2 3">
    <name type="scientific">Rhynchophorus ferrugineus</name>
    <name type="common">Red palm weevil</name>
    <name type="synonym">Curculio ferrugineus</name>
    <dbReference type="NCBI Taxonomy" id="354439"/>
    <lineage>
        <taxon>Eukaryota</taxon>
        <taxon>Metazoa</taxon>
        <taxon>Ecdysozoa</taxon>
        <taxon>Arthropoda</taxon>
        <taxon>Hexapoda</taxon>
        <taxon>Insecta</taxon>
        <taxon>Pterygota</taxon>
        <taxon>Neoptera</taxon>
        <taxon>Endopterygota</taxon>
        <taxon>Coleoptera</taxon>
        <taxon>Polyphaga</taxon>
        <taxon>Cucujiformia</taxon>
        <taxon>Curculionidae</taxon>
        <taxon>Dryophthorinae</taxon>
        <taxon>Rhynchophorus</taxon>
    </lineage>
</organism>
<reference evidence="2" key="1">
    <citation type="submission" date="2020-08" db="EMBL/GenBank/DDBJ databases">
        <title>Genome sequencing and assembly of the red palm weevil Rhynchophorus ferrugineus.</title>
        <authorList>
            <person name="Dias G.B."/>
            <person name="Bergman C.M."/>
            <person name="Manee M."/>
        </authorList>
    </citation>
    <scope>NUCLEOTIDE SEQUENCE</scope>
    <source>
        <strain evidence="2">AA-2017</strain>
        <tissue evidence="2">Whole larva</tissue>
    </source>
</reference>
<dbReference type="Proteomes" id="UP000625711">
    <property type="component" value="Unassembled WGS sequence"/>
</dbReference>
<accession>A0A834I6D6</accession>
<protein>
    <submittedName>
        <fullName evidence="2">Uncharacterized protein</fullName>
    </submittedName>
</protein>
<dbReference type="AlphaFoldDB" id="A0A834I6D6"/>
<proteinExistence type="predicted"/>
<comment type="caution">
    <text evidence="2">The sequence shown here is derived from an EMBL/GenBank/DDBJ whole genome shotgun (WGS) entry which is preliminary data.</text>
</comment>
<dbReference type="EMBL" id="JAACXV010012034">
    <property type="protein sequence ID" value="KAF7274824.1"/>
    <property type="molecule type" value="Genomic_DNA"/>
</dbReference>
<evidence type="ECO:0000256" key="1">
    <source>
        <dbReference type="SAM" id="MobiDB-lite"/>
    </source>
</evidence>
<evidence type="ECO:0000313" key="2">
    <source>
        <dbReference type="EMBL" id="KAF7274824.1"/>
    </source>
</evidence>
<feature type="region of interest" description="Disordered" evidence="1">
    <location>
        <begin position="76"/>
        <end position="98"/>
    </location>
</feature>
<gene>
    <name evidence="2" type="ORF">GWI33_012508</name>
</gene>
<keyword evidence="3" id="KW-1185">Reference proteome</keyword>